<comment type="similarity">
    <text evidence="1">Belongs to the AB hydrolase superfamily.</text>
</comment>
<evidence type="ECO:0000256" key="2">
    <source>
        <dbReference type="ARBA" id="ARBA00022801"/>
    </source>
</evidence>
<dbReference type="EMBL" id="JBBPBK010000015">
    <property type="protein sequence ID" value="KAK9269054.1"/>
    <property type="molecule type" value="Genomic_DNA"/>
</dbReference>
<accession>A0AAP0R5Q1</accession>
<evidence type="ECO:0000313" key="4">
    <source>
        <dbReference type="EMBL" id="KAK9269054.1"/>
    </source>
</evidence>
<evidence type="ECO:0000313" key="5">
    <source>
        <dbReference type="Proteomes" id="UP001415857"/>
    </source>
</evidence>
<keyword evidence="5" id="KW-1185">Reference proteome</keyword>
<dbReference type="FunFam" id="3.40.50.1820:FF:000042">
    <property type="entry name" value="probable strigolactone esterase DAD2"/>
    <property type="match status" value="1"/>
</dbReference>
<dbReference type="InterPro" id="IPR000073">
    <property type="entry name" value="AB_hydrolase_1"/>
</dbReference>
<gene>
    <name evidence="4" type="ORF">L1049_000822</name>
</gene>
<dbReference type="Gene3D" id="3.40.50.1820">
    <property type="entry name" value="alpha/beta hydrolase"/>
    <property type="match status" value="1"/>
</dbReference>
<evidence type="ECO:0000256" key="1">
    <source>
        <dbReference type="ARBA" id="ARBA00008645"/>
    </source>
</evidence>
<proteinExistence type="inferred from homology"/>
<dbReference type="InterPro" id="IPR029058">
    <property type="entry name" value="AB_hydrolase_fold"/>
</dbReference>
<dbReference type="GO" id="GO:0016787">
    <property type="term" value="F:hydrolase activity"/>
    <property type="evidence" value="ECO:0007669"/>
    <property type="project" value="UniProtKB-KW"/>
</dbReference>
<dbReference type="PANTHER" id="PTHR43039">
    <property type="entry name" value="ESTERASE-RELATED"/>
    <property type="match status" value="1"/>
</dbReference>
<dbReference type="SUPFAM" id="SSF53474">
    <property type="entry name" value="alpha/beta-Hydrolases"/>
    <property type="match status" value="1"/>
</dbReference>
<dbReference type="Proteomes" id="UP001415857">
    <property type="component" value="Unassembled WGS sequence"/>
</dbReference>
<feature type="domain" description="AB hydrolase-1" evidence="3">
    <location>
        <begin position="23"/>
        <end position="255"/>
    </location>
</feature>
<organism evidence="4 5">
    <name type="scientific">Liquidambar formosana</name>
    <name type="common">Formosan gum</name>
    <dbReference type="NCBI Taxonomy" id="63359"/>
    <lineage>
        <taxon>Eukaryota</taxon>
        <taxon>Viridiplantae</taxon>
        <taxon>Streptophyta</taxon>
        <taxon>Embryophyta</taxon>
        <taxon>Tracheophyta</taxon>
        <taxon>Spermatophyta</taxon>
        <taxon>Magnoliopsida</taxon>
        <taxon>eudicotyledons</taxon>
        <taxon>Gunneridae</taxon>
        <taxon>Pentapetalae</taxon>
        <taxon>Saxifragales</taxon>
        <taxon>Altingiaceae</taxon>
        <taxon>Liquidambar</taxon>
    </lineage>
</organism>
<sequence>MVTQEQSLSESLNAKVIGSGEEVIILAHGYGGDQSIWDKILPHLAQRHRVLVFDWSFAGAVKDPNLFDPVKYSSYDAFADDLIALVEEMSLKSTVFIGHSMSGMIGCIASVKRPELFKRLILIAASPRYLNSDDYEGGFSSSDIEQIFSNIESNFHKWASSFAGLVVDANDPLSVDKFGKCLTRMRPEVALAVAKTIFHCDECDTLEKVVTPCTIIQPSKDAAAPVSVAYYMQKKIKAKSTVEIVETNGHFPQLTEHLQLLDVLDRVLGF</sequence>
<reference evidence="4 5" key="1">
    <citation type="journal article" date="2024" name="Plant J.">
        <title>Genome sequences and population genomics reveal climatic adaptation and genomic divergence between two closely related sweetgum species.</title>
        <authorList>
            <person name="Xu W.Q."/>
            <person name="Ren C.Q."/>
            <person name="Zhang X.Y."/>
            <person name="Comes H.P."/>
            <person name="Liu X.H."/>
            <person name="Li Y.G."/>
            <person name="Kettle C.J."/>
            <person name="Jalonen R."/>
            <person name="Gaisberger H."/>
            <person name="Ma Y.Z."/>
            <person name="Qiu Y.X."/>
        </authorList>
    </citation>
    <scope>NUCLEOTIDE SEQUENCE [LARGE SCALE GENOMIC DNA]</scope>
    <source>
        <strain evidence="4">Hangzhou</strain>
    </source>
</reference>
<comment type="caution">
    <text evidence="4">The sequence shown here is derived from an EMBL/GenBank/DDBJ whole genome shotgun (WGS) entry which is preliminary data.</text>
</comment>
<dbReference type="AlphaFoldDB" id="A0AAP0R5Q1"/>
<evidence type="ECO:0000259" key="3">
    <source>
        <dbReference type="Pfam" id="PF00561"/>
    </source>
</evidence>
<dbReference type="Pfam" id="PF00561">
    <property type="entry name" value="Abhydrolase_1"/>
    <property type="match status" value="1"/>
</dbReference>
<name>A0AAP0R5Q1_LIQFO</name>
<keyword evidence="2" id="KW-0378">Hydrolase</keyword>
<protein>
    <recommendedName>
        <fullName evidence="3">AB hydrolase-1 domain-containing protein</fullName>
    </recommendedName>
</protein>